<dbReference type="EMBL" id="SIHI01000001">
    <property type="protein sequence ID" value="TWT57756.1"/>
    <property type="molecule type" value="Genomic_DNA"/>
</dbReference>
<organism evidence="2 3">
    <name type="scientific">Thalassoglobus neptunius</name>
    <dbReference type="NCBI Taxonomy" id="1938619"/>
    <lineage>
        <taxon>Bacteria</taxon>
        <taxon>Pseudomonadati</taxon>
        <taxon>Planctomycetota</taxon>
        <taxon>Planctomycetia</taxon>
        <taxon>Planctomycetales</taxon>
        <taxon>Planctomycetaceae</taxon>
        <taxon>Thalassoglobus</taxon>
    </lineage>
</organism>
<dbReference type="Proteomes" id="UP000317243">
    <property type="component" value="Unassembled WGS sequence"/>
</dbReference>
<dbReference type="OrthoDB" id="9799618at2"/>
<evidence type="ECO:0000313" key="2">
    <source>
        <dbReference type="EMBL" id="TWT57756.1"/>
    </source>
</evidence>
<keyword evidence="3" id="KW-1185">Reference proteome</keyword>
<dbReference type="AlphaFoldDB" id="A0A5C5X444"/>
<dbReference type="RefSeq" id="WP_146507678.1">
    <property type="nucleotide sequence ID" value="NZ_SIHI01000001.1"/>
</dbReference>
<sequence>MSNPSDSDKPQSDKPQIEVVSDEDWKDQVKAEDAKLDAAQDERQQPEESAAAAAGDEIDEADFPPATFTTLVQMFATQAFAAMGMLPGPDGKPSKDLRIAKHLIDLLGVLEKKTEGQLTEEEGQLLEQALHELRMIYVSASSSGQQPSS</sequence>
<evidence type="ECO:0008006" key="4">
    <source>
        <dbReference type="Google" id="ProtNLM"/>
    </source>
</evidence>
<feature type="compositionally biased region" description="Basic and acidic residues" evidence="1">
    <location>
        <begin position="1"/>
        <end position="16"/>
    </location>
</feature>
<dbReference type="Pfam" id="PF08899">
    <property type="entry name" value="DUF1844"/>
    <property type="match status" value="1"/>
</dbReference>
<evidence type="ECO:0000313" key="3">
    <source>
        <dbReference type="Proteomes" id="UP000317243"/>
    </source>
</evidence>
<dbReference type="InterPro" id="IPR014995">
    <property type="entry name" value="DUF1844"/>
</dbReference>
<feature type="compositionally biased region" description="Basic and acidic residues" evidence="1">
    <location>
        <begin position="26"/>
        <end position="46"/>
    </location>
</feature>
<reference evidence="2 3" key="1">
    <citation type="submission" date="2019-02" db="EMBL/GenBank/DDBJ databases">
        <title>Deep-cultivation of Planctomycetes and their phenomic and genomic characterization uncovers novel biology.</title>
        <authorList>
            <person name="Wiegand S."/>
            <person name="Jogler M."/>
            <person name="Boedeker C."/>
            <person name="Pinto D."/>
            <person name="Vollmers J."/>
            <person name="Rivas-Marin E."/>
            <person name="Kohn T."/>
            <person name="Peeters S.H."/>
            <person name="Heuer A."/>
            <person name="Rast P."/>
            <person name="Oberbeckmann S."/>
            <person name="Bunk B."/>
            <person name="Jeske O."/>
            <person name="Meyerdierks A."/>
            <person name="Storesund J.E."/>
            <person name="Kallscheuer N."/>
            <person name="Luecker S."/>
            <person name="Lage O.M."/>
            <person name="Pohl T."/>
            <person name="Merkel B.J."/>
            <person name="Hornburger P."/>
            <person name="Mueller R.-W."/>
            <person name="Bruemmer F."/>
            <person name="Labrenz M."/>
            <person name="Spormann A.M."/>
            <person name="Op Den Camp H."/>
            <person name="Overmann J."/>
            <person name="Amann R."/>
            <person name="Jetten M.S.M."/>
            <person name="Mascher T."/>
            <person name="Medema M.H."/>
            <person name="Devos D.P."/>
            <person name="Kaster A.-K."/>
            <person name="Ovreas L."/>
            <person name="Rohde M."/>
            <person name="Galperin M.Y."/>
            <person name="Jogler C."/>
        </authorList>
    </citation>
    <scope>NUCLEOTIDE SEQUENCE [LARGE SCALE GENOMIC DNA]</scope>
    <source>
        <strain evidence="2 3">KOR42</strain>
    </source>
</reference>
<proteinExistence type="predicted"/>
<comment type="caution">
    <text evidence="2">The sequence shown here is derived from an EMBL/GenBank/DDBJ whole genome shotgun (WGS) entry which is preliminary data.</text>
</comment>
<feature type="region of interest" description="Disordered" evidence="1">
    <location>
        <begin position="1"/>
        <end position="62"/>
    </location>
</feature>
<evidence type="ECO:0000256" key="1">
    <source>
        <dbReference type="SAM" id="MobiDB-lite"/>
    </source>
</evidence>
<gene>
    <name evidence="2" type="ORF">KOR42_11220</name>
</gene>
<protein>
    <recommendedName>
        <fullName evidence="4">DUF1844 domain-containing protein</fullName>
    </recommendedName>
</protein>
<accession>A0A5C5X444</accession>
<name>A0A5C5X444_9PLAN</name>